<comment type="subcellular location">
    <subcellularLocation>
        <location evidence="6">Cytoplasm</location>
    </subcellularLocation>
</comment>
<dbReference type="SMART" id="SM00278">
    <property type="entry name" value="HhH1"/>
    <property type="match status" value="2"/>
</dbReference>
<accession>A0A653U9T1</accession>
<dbReference type="Gene3D" id="1.10.8.10">
    <property type="entry name" value="DNA helicase RuvA subunit, C-terminal domain"/>
    <property type="match status" value="1"/>
</dbReference>
<dbReference type="CDD" id="cd14332">
    <property type="entry name" value="UBA_RuvA_C"/>
    <property type="match status" value="1"/>
</dbReference>
<keyword evidence="2 6" id="KW-0227">DNA damage</keyword>
<dbReference type="SUPFAM" id="SSF47781">
    <property type="entry name" value="RuvA domain 2-like"/>
    <property type="match status" value="1"/>
</dbReference>
<dbReference type="InterPro" id="IPR011114">
    <property type="entry name" value="RuvA_C"/>
</dbReference>
<keyword evidence="8" id="KW-0067">ATP-binding</keyword>
<protein>
    <recommendedName>
        <fullName evidence="6">Holliday junction branch migration complex subunit RuvA</fullName>
    </recommendedName>
</protein>
<evidence type="ECO:0000256" key="1">
    <source>
        <dbReference type="ARBA" id="ARBA00022490"/>
    </source>
</evidence>
<name>A0A653U9T1_BACAB</name>
<keyword evidence="3 6" id="KW-0238">DNA-binding</keyword>
<dbReference type="InterPro" id="IPR003583">
    <property type="entry name" value="Hlx-hairpin-Hlx_DNA-bd_motif"/>
</dbReference>
<dbReference type="NCBIfam" id="TIGR00084">
    <property type="entry name" value="ruvA"/>
    <property type="match status" value="1"/>
</dbReference>
<comment type="caution">
    <text evidence="6">Lacks conserved residue(s) required for the propagation of feature annotation.</text>
</comment>
<dbReference type="GO" id="GO:0000400">
    <property type="term" value="F:four-way junction DNA binding"/>
    <property type="evidence" value="ECO:0007669"/>
    <property type="project" value="UniProtKB-UniRule"/>
</dbReference>
<keyword evidence="8" id="KW-0547">Nucleotide-binding</keyword>
<keyword evidence="4 6" id="KW-0233">DNA recombination</keyword>
<comment type="subunit">
    <text evidence="6">Homotetramer. Forms an RuvA(8)-RuvB(12)-Holliday junction (HJ) complex. HJ DNA is sandwiched between 2 RuvA tetramers; dsDNA enters through RuvA and exits via RuvB. An RuvB hexamer assembles on each DNA strand where it exits the tetramer. Each RuvB hexamer is contacted by two RuvA subunits (via domain III) on 2 adjacent RuvB subunits; this complex drives branch migration. In the full resolvosome a probable DNA-RuvA(4)-RuvB(12)-RuvC(2) complex forms which resolves the HJ.</text>
</comment>
<keyword evidence="5 6" id="KW-0234">DNA repair</keyword>
<evidence type="ECO:0000256" key="2">
    <source>
        <dbReference type="ARBA" id="ARBA00022763"/>
    </source>
</evidence>
<organism evidence="8 9">
    <name type="scientific">Bacillus altitudinis</name>
    <dbReference type="NCBI Taxonomy" id="293387"/>
    <lineage>
        <taxon>Bacteria</taxon>
        <taxon>Bacillati</taxon>
        <taxon>Bacillota</taxon>
        <taxon>Bacilli</taxon>
        <taxon>Bacillales</taxon>
        <taxon>Bacillaceae</taxon>
        <taxon>Bacillus</taxon>
    </lineage>
</organism>
<dbReference type="HAMAP" id="MF_00031">
    <property type="entry name" value="DNA_HJ_migration_RuvA"/>
    <property type="match status" value="1"/>
</dbReference>
<evidence type="ECO:0000256" key="3">
    <source>
        <dbReference type="ARBA" id="ARBA00023125"/>
    </source>
</evidence>
<dbReference type="SUPFAM" id="SSF50249">
    <property type="entry name" value="Nucleic acid-binding proteins"/>
    <property type="match status" value="1"/>
</dbReference>
<evidence type="ECO:0000259" key="7">
    <source>
        <dbReference type="SMART" id="SM00278"/>
    </source>
</evidence>
<dbReference type="Pfam" id="PF07499">
    <property type="entry name" value="RuvA_C"/>
    <property type="match status" value="1"/>
</dbReference>
<dbReference type="GO" id="GO:0048476">
    <property type="term" value="C:Holliday junction resolvase complex"/>
    <property type="evidence" value="ECO:0007669"/>
    <property type="project" value="UniProtKB-UniRule"/>
</dbReference>
<dbReference type="AlphaFoldDB" id="A0A653U9T1"/>
<evidence type="ECO:0000313" key="8">
    <source>
        <dbReference type="EMBL" id="VXB86300.1"/>
    </source>
</evidence>
<keyword evidence="8" id="KW-0347">Helicase</keyword>
<dbReference type="GO" id="GO:0009378">
    <property type="term" value="F:four-way junction helicase activity"/>
    <property type="evidence" value="ECO:0007669"/>
    <property type="project" value="InterPro"/>
</dbReference>
<feature type="domain" description="Helix-hairpin-helix DNA-binding motif class 1" evidence="7">
    <location>
        <begin position="117"/>
        <end position="136"/>
    </location>
</feature>
<dbReference type="InterPro" id="IPR012340">
    <property type="entry name" value="NA-bd_OB-fold"/>
</dbReference>
<dbReference type="Gene3D" id="1.10.150.20">
    <property type="entry name" value="5' to 3' exonuclease, C-terminal subdomain"/>
    <property type="match status" value="1"/>
</dbReference>
<evidence type="ECO:0000313" key="9">
    <source>
        <dbReference type="Proteomes" id="UP000433089"/>
    </source>
</evidence>
<dbReference type="InterPro" id="IPR036267">
    <property type="entry name" value="RuvA_C_sf"/>
</dbReference>
<dbReference type="InterPro" id="IPR010994">
    <property type="entry name" value="RuvA_2-like"/>
</dbReference>
<dbReference type="GO" id="GO:0006310">
    <property type="term" value="P:DNA recombination"/>
    <property type="evidence" value="ECO:0007669"/>
    <property type="project" value="UniProtKB-UniRule"/>
</dbReference>
<evidence type="ECO:0000256" key="5">
    <source>
        <dbReference type="ARBA" id="ARBA00023204"/>
    </source>
</evidence>
<feature type="domain" description="Helix-hairpin-helix DNA-binding motif class 1" evidence="7">
    <location>
        <begin position="82"/>
        <end position="101"/>
    </location>
</feature>
<evidence type="ECO:0000256" key="6">
    <source>
        <dbReference type="HAMAP-Rule" id="MF_00031"/>
    </source>
</evidence>
<sequence>MLQWRTVKEVKTVIEFVKGTIDYVCPQYVVIENGGVGYQVYTPNPFIYRVTKQETIYTYHYIKEDAFSLYGFQTREEKALFTKLLNVTGIGPKGALAILASGDPGAVISAIEREDEAFLIKFPGVGKKTARQIILDLKGKLADVVPEMIGNLFNHEDHIQIETQQSALDEAVEALSVLGYGDREIKKVLPLLKEEKNLTTDQYVKKALQKMLK</sequence>
<evidence type="ECO:0000256" key="4">
    <source>
        <dbReference type="ARBA" id="ARBA00023172"/>
    </source>
</evidence>
<dbReference type="GO" id="GO:0016787">
    <property type="term" value="F:hydrolase activity"/>
    <property type="evidence" value="ECO:0007669"/>
    <property type="project" value="UniProtKB-KW"/>
</dbReference>
<gene>
    <name evidence="6 8" type="primary">ruvA</name>
    <name evidence="8" type="ORF">BACI348_41747</name>
</gene>
<dbReference type="GO" id="GO:0005737">
    <property type="term" value="C:cytoplasm"/>
    <property type="evidence" value="ECO:0007669"/>
    <property type="project" value="UniProtKB-SubCell"/>
</dbReference>
<dbReference type="Proteomes" id="UP000433089">
    <property type="component" value="Unassembled WGS sequence"/>
</dbReference>
<dbReference type="InterPro" id="IPR013849">
    <property type="entry name" value="DNA_helicase_Holl-junc_RuvA_I"/>
</dbReference>
<dbReference type="EMBL" id="CABWLH010000009">
    <property type="protein sequence ID" value="VXB86300.1"/>
    <property type="molecule type" value="Genomic_DNA"/>
</dbReference>
<dbReference type="Gene3D" id="2.40.50.140">
    <property type="entry name" value="Nucleic acid-binding proteins"/>
    <property type="match status" value="1"/>
</dbReference>
<dbReference type="InterPro" id="IPR000085">
    <property type="entry name" value="RuvA"/>
</dbReference>
<feature type="region of interest" description="Domain III" evidence="6">
    <location>
        <begin position="166"/>
        <end position="213"/>
    </location>
</feature>
<dbReference type="GO" id="GO:0006281">
    <property type="term" value="P:DNA repair"/>
    <property type="evidence" value="ECO:0007669"/>
    <property type="project" value="UniProtKB-UniRule"/>
</dbReference>
<keyword evidence="1 6" id="KW-0963">Cytoplasm</keyword>
<keyword evidence="8" id="KW-0378">Hydrolase</keyword>
<comment type="similarity">
    <text evidence="6">Belongs to the RuvA family.</text>
</comment>
<comment type="function">
    <text evidence="6">The RuvA-RuvB-RuvC complex processes Holliday junction (HJ) DNA during genetic recombination and DNA repair, while the RuvA-RuvB complex plays an important role in the rescue of blocked DNA replication forks via replication fork reversal (RFR). RuvA specifically binds to HJ cruciform DNA, conferring on it an open structure. The RuvB hexamer acts as an ATP-dependent pump, pulling dsDNA into and through the RuvAB complex. HJ branch migration allows RuvC to scan DNA until it finds its consensus sequence, where it cleaves and resolves the cruciform DNA.</text>
</comment>
<proteinExistence type="inferred from homology"/>
<dbReference type="GO" id="GO:0009379">
    <property type="term" value="C:Holliday junction helicase complex"/>
    <property type="evidence" value="ECO:0007669"/>
    <property type="project" value="InterPro"/>
</dbReference>
<dbReference type="Pfam" id="PF01330">
    <property type="entry name" value="RuvA_N"/>
    <property type="match status" value="1"/>
</dbReference>
<reference evidence="8 9" key="1">
    <citation type="submission" date="2019-10" db="EMBL/GenBank/DDBJ databases">
        <authorList>
            <person name="Karimi E."/>
        </authorList>
    </citation>
    <scope>NUCLEOTIDE SEQUENCE [LARGE SCALE GENOMIC DNA]</scope>
    <source>
        <strain evidence="8">Bacillus sp. 348</strain>
    </source>
</reference>
<comment type="domain">
    <text evidence="6">Has three domains with a flexible linker between the domains II and III and assumes an 'L' shape. Domain III is highly mobile and contacts RuvB.</text>
</comment>
<dbReference type="SUPFAM" id="SSF46929">
    <property type="entry name" value="DNA helicase RuvA subunit, C-terminal domain"/>
    <property type="match status" value="1"/>
</dbReference>
<dbReference type="Pfam" id="PF14520">
    <property type="entry name" value="HHH_5"/>
    <property type="match status" value="1"/>
</dbReference>
<dbReference type="GO" id="GO:0005524">
    <property type="term" value="F:ATP binding"/>
    <property type="evidence" value="ECO:0007669"/>
    <property type="project" value="InterPro"/>
</dbReference>